<dbReference type="RefSeq" id="WP_085586552.1">
    <property type="nucleotide sequence ID" value="NZ_JFKA01000025.1"/>
</dbReference>
<sequence length="105" mass="12104">MTGYILTTAAEADLRGIIRYTGREWGAAQVRRYMARLEQAIVALAAGQGSFKEMSDLFPGLRMVRCERHYIFCLPRENELSLIVAIFHERMDIMTRLTDRMSMDV</sequence>
<evidence type="ECO:0000313" key="2">
    <source>
        <dbReference type="EMBL" id="OSQ35133.1"/>
    </source>
</evidence>
<evidence type="ECO:0000256" key="1">
    <source>
        <dbReference type="ARBA" id="ARBA00022649"/>
    </source>
</evidence>
<dbReference type="OrthoDB" id="7173315at2"/>
<dbReference type="STRING" id="1293891.TMES_21680"/>
<dbReference type="Pfam" id="PF05016">
    <property type="entry name" value="ParE_toxin"/>
    <property type="match status" value="1"/>
</dbReference>
<dbReference type="AlphaFoldDB" id="A0A1Y2KUN1"/>
<organism evidence="2 3">
    <name type="scientific">Thalassospira mesophila</name>
    <dbReference type="NCBI Taxonomy" id="1293891"/>
    <lineage>
        <taxon>Bacteria</taxon>
        <taxon>Pseudomonadati</taxon>
        <taxon>Pseudomonadota</taxon>
        <taxon>Alphaproteobacteria</taxon>
        <taxon>Rhodospirillales</taxon>
        <taxon>Thalassospiraceae</taxon>
        <taxon>Thalassospira</taxon>
    </lineage>
</organism>
<comment type="caution">
    <text evidence="2">The sequence shown here is derived from an EMBL/GenBank/DDBJ whole genome shotgun (WGS) entry which is preliminary data.</text>
</comment>
<dbReference type="InterPro" id="IPR007712">
    <property type="entry name" value="RelE/ParE_toxin"/>
</dbReference>
<keyword evidence="1" id="KW-1277">Toxin-antitoxin system</keyword>
<keyword evidence="3" id="KW-1185">Reference proteome</keyword>
<accession>A0A1Y2KUN1</accession>
<proteinExistence type="predicted"/>
<protein>
    <submittedName>
        <fullName evidence="2">Plasmid stabilization protein ParE</fullName>
    </submittedName>
</protein>
<dbReference type="Gene3D" id="3.30.2310.20">
    <property type="entry name" value="RelE-like"/>
    <property type="match status" value="1"/>
</dbReference>
<dbReference type="Proteomes" id="UP000193391">
    <property type="component" value="Unassembled WGS sequence"/>
</dbReference>
<dbReference type="EMBL" id="JFKA01000025">
    <property type="protein sequence ID" value="OSQ35133.1"/>
    <property type="molecule type" value="Genomic_DNA"/>
</dbReference>
<dbReference type="InterPro" id="IPR035093">
    <property type="entry name" value="RelE/ParE_toxin_dom_sf"/>
</dbReference>
<evidence type="ECO:0000313" key="3">
    <source>
        <dbReference type="Proteomes" id="UP000193391"/>
    </source>
</evidence>
<gene>
    <name evidence="2" type="ORF">TMES_21680</name>
</gene>
<reference evidence="2 3" key="1">
    <citation type="submission" date="2014-03" db="EMBL/GenBank/DDBJ databases">
        <title>The draft genome sequence of Thalassospira mesophila JCM 18969.</title>
        <authorList>
            <person name="Lai Q."/>
            <person name="Shao Z."/>
        </authorList>
    </citation>
    <scope>NUCLEOTIDE SEQUENCE [LARGE SCALE GENOMIC DNA]</scope>
    <source>
        <strain evidence="2 3">JCM 18969</strain>
    </source>
</reference>
<name>A0A1Y2KUN1_9PROT</name>